<feature type="domain" description="Ubiquitin-like protease family profile" evidence="7">
    <location>
        <begin position="329"/>
        <end position="501"/>
    </location>
</feature>
<organism evidence="8 9">
    <name type="scientific">Musa balbisiana</name>
    <name type="common">Banana</name>
    <dbReference type="NCBI Taxonomy" id="52838"/>
    <lineage>
        <taxon>Eukaryota</taxon>
        <taxon>Viridiplantae</taxon>
        <taxon>Streptophyta</taxon>
        <taxon>Embryophyta</taxon>
        <taxon>Tracheophyta</taxon>
        <taxon>Spermatophyta</taxon>
        <taxon>Magnoliopsida</taxon>
        <taxon>Liliopsida</taxon>
        <taxon>Zingiberales</taxon>
        <taxon>Musaceae</taxon>
        <taxon>Musa</taxon>
    </lineage>
</organism>
<dbReference type="GO" id="GO:0016929">
    <property type="term" value="F:deSUMOylase activity"/>
    <property type="evidence" value="ECO:0007669"/>
    <property type="project" value="TreeGrafter"/>
</dbReference>
<keyword evidence="9" id="KW-1185">Reference proteome</keyword>
<comment type="caution">
    <text evidence="8">The sequence shown here is derived from an EMBL/GenBank/DDBJ whole genome shotgun (WGS) entry which is preliminary data.</text>
</comment>
<evidence type="ECO:0000256" key="1">
    <source>
        <dbReference type="ARBA" id="ARBA00005234"/>
    </source>
</evidence>
<dbReference type="InterPro" id="IPR038765">
    <property type="entry name" value="Papain-like_cys_pep_sf"/>
</dbReference>
<feature type="region of interest" description="Disordered" evidence="6">
    <location>
        <begin position="128"/>
        <end position="159"/>
    </location>
</feature>
<accession>A0A4S8K1R2</accession>
<evidence type="ECO:0000313" key="8">
    <source>
        <dbReference type="EMBL" id="THU68639.1"/>
    </source>
</evidence>
<keyword evidence="2" id="KW-0645">Protease</keyword>
<dbReference type="FunFam" id="3.40.395.10:FF:000005">
    <property type="entry name" value="Ubiquitin-like-specific protease ESD4"/>
    <property type="match status" value="1"/>
</dbReference>
<dbReference type="PANTHER" id="PTHR12606">
    <property type="entry name" value="SENTRIN/SUMO-SPECIFIC PROTEASE"/>
    <property type="match status" value="1"/>
</dbReference>
<keyword evidence="5" id="KW-0788">Thiol protease</keyword>
<keyword evidence="4" id="KW-0378">Hydrolase</keyword>
<evidence type="ECO:0000256" key="5">
    <source>
        <dbReference type="ARBA" id="ARBA00022807"/>
    </source>
</evidence>
<sequence length="531" mass="60696">MGALTENRKRRLAVDFRLPFSPHPVFDLAAEPSPPSKKARFPSPPVETRPLTSPKPAAGGTPSSPLGRFPPAAPLPRPVHAPQRVLRAFGLGSALPSRSRLPESSPTQERDSEMGNLVARFLQGKKTASFTPWRTGKRGDASARPHGSQGSEDNDGSDEALGLDQYKKLVNSVQERNLVVSDRKSVEVVFAPTPSGLSELTIVTQKPEQTPNLHLVNRKVEDARKLVVESTSLWEEKASVSRSPLYKELYVESARRHDSKLRNLELEVKLAEQKVSSFRFAHQGQETNTKEDLDDAFLPLTDEEEEDVYRALNGTNSREVLVVHEPSNIEITREVLRCLSRNAWLNDEVINLYLELLKEREKREPKKFLKCHFFNTFFFKKLTSGRNGYDYKAVKRWTTQKKLGYKLVECDKIFVPIHREIHWCLAIIDVKKKKFQYLDSLGGMDTTVLQVLARYFMDEVKDKSENLVDALSWKLEAVRDLPLQKNGWDCGMFMLKYADFYSRDLSLCFDQENMPYFRMRTAKEILRLRAE</sequence>
<protein>
    <recommendedName>
        <fullName evidence="7">Ubiquitin-like protease family profile domain-containing protein</fullName>
    </recommendedName>
</protein>
<evidence type="ECO:0000256" key="4">
    <source>
        <dbReference type="ARBA" id="ARBA00022801"/>
    </source>
</evidence>
<evidence type="ECO:0000259" key="7">
    <source>
        <dbReference type="PROSITE" id="PS50600"/>
    </source>
</evidence>
<dbReference type="EMBL" id="PYDT01000002">
    <property type="protein sequence ID" value="THU68639.1"/>
    <property type="molecule type" value="Genomic_DNA"/>
</dbReference>
<feature type="compositionally biased region" description="Low complexity" evidence="6">
    <location>
        <begin position="93"/>
        <end position="106"/>
    </location>
</feature>
<dbReference type="GO" id="GO:0006508">
    <property type="term" value="P:proteolysis"/>
    <property type="evidence" value="ECO:0007669"/>
    <property type="project" value="UniProtKB-KW"/>
</dbReference>
<dbReference type="GO" id="GO:0016926">
    <property type="term" value="P:protein desumoylation"/>
    <property type="evidence" value="ECO:0007669"/>
    <property type="project" value="UniProtKB-ARBA"/>
</dbReference>
<feature type="region of interest" description="Disordered" evidence="6">
    <location>
        <begin position="22"/>
        <end position="115"/>
    </location>
</feature>
<dbReference type="GO" id="GO:0005634">
    <property type="term" value="C:nucleus"/>
    <property type="evidence" value="ECO:0007669"/>
    <property type="project" value="TreeGrafter"/>
</dbReference>
<name>A0A4S8K1R2_MUSBA</name>
<dbReference type="Pfam" id="PF02902">
    <property type="entry name" value="Peptidase_C48"/>
    <property type="match status" value="1"/>
</dbReference>
<dbReference type="PROSITE" id="PS50600">
    <property type="entry name" value="ULP_PROTEASE"/>
    <property type="match status" value="1"/>
</dbReference>
<comment type="similarity">
    <text evidence="1">Belongs to the peptidase C48 family.</text>
</comment>
<keyword evidence="3" id="KW-0833">Ubl conjugation pathway</keyword>
<gene>
    <name evidence="8" type="ORF">C4D60_Mb08t05990</name>
</gene>
<evidence type="ECO:0000256" key="2">
    <source>
        <dbReference type="ARBA" id="ARBA00022670"/>
    </source>
</evidence>
<dbReference type="STRING" id="52838.A0A4S8K1R2"/>
<dbReference type="Gene3D" id="3.40.395.10">
    <property type="entry name" value="Adenoviral Proteinase, Chain A"/>
    <property type="match status" value="1"/>
</dbReference>
<proteinExistence type="inferred from homology"/>
<dbReference type="PANTHER" id="PTHR12606:SF1">
    <property type="entry name" value="UBIQUITIN-LIKE-SPECIFIC PROTEASE 1A"/>
    <property type="match status" value="1"/>
</dbReference>
<reference evidence="8 9" key="1">
    <citation type="journal article" date="2019" name="Nat. Plants">
        <title>Genome sequencing of Musa balbisiana reveals subgenome evolution and function divergence in polyploid bananas.</title>
        <authorList>
            <person name="Yao X."/>
        </authorList>
    </citation>
    <scope>NUCLEOTIDE SEQUENCE [LARGE SCALE GENOMIC DNA]</scope>
    <source>
        <strain evidence="9">cv. DH-PKW</strain>
        <tissue evidence="8">Leaves</tissue>
    </source>
</reference>
<dbReference type="AlphaFoldDB" id="A0A4S8K1R2"/>
<evidence type="ECO:0000313" key="9">
    <source>
        <dbReference type="Proteomes" id="UP000317650"/>
    </source>
</evidence>
<evidence type="ECO:0000256" key="3">
    <source>
        <dbReference type="ARBA" id="ARBA00022786"/>
    </source>
</evidence>
<evidence type="ECO:0000256" key="6">
    <source>
        <dbReference type="SAM" id="MobiDB-lite"/>
    </source>
</evidence>
<dbReference type="InterPro" id="IPR003653">
    <property type="entry name" value="Peptidase_C48_C"/>
</dbReference>
<dbReference type="Proteomes" id="UP000317650">
    <property type="component" value="Chromosome 8"/>
</dbReference>
<dbReference type="SUPFAM" id="SSF54001">
    <property type="entry name" value="Cysteine proteinases"/>
    <property type="match status" value="1"/>
</dbReference>